<feature type="transmembrane region" description="Helical" evidence="1">
    <location>
        <begin position="92"/>
        <end position="113"/>
    </location>
</feature>
<feature type="transmembrane region" description="Helical" evidence="1">
    <location>
        <begin position="163"/>
        <end position="182"/>
    </location>
</feature>
<evidence type="ECO:0000313" key="3">
    <source>
        <dbReference type="EMBL" id="NOL42879.1"/>
    </source>
</evidence>
<sequence>MEVNRTLPKREQIGAWLLLLGTSTAMFGLVWDVQWHSDVGPDTFFTLPHLLLYLGSAISGVTSLTVVLLSTRAARQPQYVDGTRALTVFGTFRAPLPFLICGSAGAVGLLFGLTDLWWHEVYGFDVTPTSPPHVGMSLMWFYDSFGLLMAFTMLRSTRAGRIGLLAAASAVVPGAIFLSYSTPTLPGVNSFVLAVVAVSTLLIALVAGALRRPGPVAAIAAVQAVWHAMLWFFAPVVTRWYADSLGLGLRDFADQIPSVPVTLPFALPVAALVFAGGLVLARRWSPRVAVPALGAVAGLVIAAGYLPIPFDFPALTVVVAAPVGALTAWLGWMLGSLGRAESSDVTIVQPVAPARLTVQEA</sequence>
<feature type="transmembrane region" description="Helical" evidence="1">
    <location>
        <begin position="51"/>
        <end position="71"/>
    </location>
</feature>
<evidence type="ECO:0000256" key="1">
    <source>
        <dbReference type="SAM" id="Phobius"/>
    </source>
</evidence>
<dbReference type="Proteomes" id="UP000534306">
    <property type="component" value="Unassembled WGS sequence"/>
</dbReference>
<name>A0A7Y4L201_9ACTN</name>
<reference evidence="3 4" key="1">
    <citation type="submission" date="2020-05" db="EMBL/GenBank/DDBJ databases">
        <title>Genome sequence of Kribbella sandramycini ATCC 39419.</title>
        <authorList>
            <person name="Maclea K.S."/>
            <person name="Fair J.L."/>
        </authorList>
    </citation>
    <scope>NUCLEOTIDE SEQUENCE [LARGE SCALE GENOMIC DNA]</scope>
    <source>
        <strain evidence="3 4">ATCC 39419</strain>
    </source>
</reference>
<dbReference type="EMBL" id="JACHKF010000001">
    <property type="protein sequence ID" value="MBB6566463.1"/>
    <property type="molecule type" value="Genomic_DNA"/>
</dbReference>
<proteinExistence type="predicted"/>
<protein>
    <submittedName>
        <fullName evidence="3">Uncharacterized protein</fullName>
    </submittedName>
</protein>
<comment type="caution">
    <text evidence="3">The sequence shown here is derived from an EMBL/GenBank/DDBJ whole genome shotgun (WGS) entry which is preliminary data.</text>
</comment>
<evidence type="ECO:0000313" key="5">
    <source>
        <dbReference type="Proteomes" id="UP000553957"/>
    </source>
</evidence>
<feature type="transmembrane region" description="Helical" evidence="1">
    <location>
        <begin position="261"/>
        <end position="281"/>
    </location>
</feature>
<feature type="transmembrane region" description="Helical" evidence="1">
    <location>
        <begin position="288"/>
        <end position="308"/>
    </location>
</feature>
<dbReference type="RefSeq" id="WP_171675361.1">
    <property type="nucleotide sequence ID" value="NZ_BAAAGT010000004.1"/>
</dbReference>
<reference evidence="2 5" key="2">
    <citation type="submission" date="2020-08" db="EMBL/GenBank/DDBJ databases">
        <title>Sequencing the genomes of 1000 actinobacteria strains.</title>
        <authorList>
            <person name="Klenk H.-P."/>
        </authorList>
    </citation>
    <scope>NUCLEOTIDE SEQUENCE [LARGE SCALE GENOMIC DNA]</scope>
    <source>
        <strain evidence="2 5">DSM 15626</strain>
    </source>
</reference>
<feature type="transmembrane region" description="Helical" evidence="1">
    <location>
        <begin position="217"/>
        <end position="241"/>
    </location>
</feature>
<evidence type="ECO:0000313" key="2">
    <source>
        <dbReference type="EMBL" id="MBB6566463.1"/>
    </source>
</evidence>
<dbReference type="EMBL" id="JABJRC010000005">
    <property type="protein sequence ID" value="NOL42879.1"/>
    <property type="molecule type" value="Genomic_DNA"/>
</dbReference>
<keyword evidence="4" id="KW-1185">Reference proteome</keyword>
<keyword evidence="1" id="KW-0812">Transmembrane</keyword>
<feature type="transmembrane region" description="Helical" evidence="1">
    <location>
        <begin position="12"/>
        <end position="31"/>
    </location>
</feature>
<feature type="transmembrane region" description="Helical" evidence="1">
    <location>
        <begin position="188"/>
        <end position="210"/>
    </location>
</feature>
<accession>A0A7Y4L201</accession>
<feature type="transmembrane region" description="Helical" evidence="1">
    <location>
        <begin position="314"/>
        <end position="334"/>
    </location>
</feature>
<feature type="transmembrane region" description="Helical" evidence="1">
    <location>
        <begin position="133"/>
        <end position="151"/>
    </location>
</feature>
<dbReference type="Proteomes" id="UP000553957">
    <property type="component" value="Unassembled WGS sequence"/>
</dbReference>
<keyword evidence="1" id="KW-0472">Membrane</keyword>
<evidence type="ECO:0000313" key="4">
    <source>
        <dbReference type="Proteomes" id="UP000534306"/>
    </source>
</evidence>
<dbReference type="AlphaFoldDB" id="A0A7Y4L201"/>
<keyword evidence="1" id="KW-1133">Transmembrane helix</keyword>
<gene>
    <name evidence="2" type="ORF">HNR71_002100</name>
    <name evidence="3" type="ORF">HPO96_21775</name>
</gene>
<organism evidence="3 4">
    <name type="scientific">Kribbella sandramycini</name>
    <dbReference type="NCBI Taxonomy" id="60450"/>
    <lineage>
        <taxon>Bacteria</taxon>
        <taxon>Bacillati</taxon>
        <taxon>Actinomycetota</taxon>
        <taxon>Actinomycetes</taxon>
        <taxon>Propionibacteriales</taxon>
        <taxon>Kribbellaceae</taxon>
        <taxon>Kribbella</taxon>
    </lineage>
</organism>